<dbReference type="GO" id="GO:0005125">
    <property type="term" value="F:cytokine activity"/>
    <property type="evidence" value="ECO:0007669"/>
    <property type="project" value="TreeGrafter"/>
</dbReference>
<dbReference type="GO" id="GO:0005109">
    <property type="term" value="F:frizzled binding"/>
    <property type="evidence" value="ECO:0007669"/>
    <property type="project" value="TreeGrafter"/>
</dbReference>
<evidence type="ECO:0000256" key="7">
    <source>
        <dbReference type="ARBA" id="ARBA00023157"/>
    </source>
</evidence>
<dbReference type="Pfam" id="PF00110">
    <property type="entry name" value="wnt"/>
    <property type="match status" value="1"/>
</dbReference>
<keyword evidence="5" id="KW-0272">Extracellular matrix</keyword>
<organism evidence="9 10">
    <name type="scientific">Aromia moschata</name>
    <dbReference type="NCBI Taxonomy" id="1265417"/>
    <lineage>
        <taxon>Eukaryota</taxon>
        <taxon>Metazoa</taxon>
        <taxon>Ecdysozoa</taxon>
        <taxon>Arthropoda</taxon>
        <taxon>Hexapoda</taxon>
        <taxon>Insecta</taxon>
        <taxon>Pterygota</taxon>
        <taxon>Neoptera</taxon>
        <taxon>Endopterygota</taxon>
        <taxon>Coleoptera</taxon>
        <taxon>Polyphaga</taxon>
        <taxon>Cucujiformia</taxon>
        <taxon>Chrysomeloidea</taxon>
        <taxon>Cerambycidae</taxon>
        <taxon>Cerambycinae</taxon>
        <taxon>Callichromatini</taxon>
        <taxon>Aromia</taxon>
    </lineage>
</organism>
<dbReference type="GO" id="GO:0045165">
    <property type="term" value="P:cell fate commitment"/>
    <property type="evidence" value="ECO:0007669"/>
    <property type="project" value="TreeGrafter"/>
</dbReference>
<dbReference type="SMART" id="SM00097">
    <property type="entry name" value="WNT1"/>
    <property type="match status" value="1"/>
</dbReference>
<dbReference type="AlphaFoldDB" id="A0AAV8XM68"/>
<keyword evidence="4" id="KW-0964">Secreted</keyword>
<evidence type="ECO:0000256" key="6">
    <source>
        <dbReference type="ARBA" id="ARBA00022687"/>
    </source>
</evidence>
<comment type="caution">
    <text evidence="9">The sequence shown here is derived from an EMBL/GenBank/DDBJ whole genome shotgun (WGS) entry which is preliminary data.</text>
</comment>
<comment type="function">
    <text evidence="8">Ligand for members of the frizzled family of seven transmembrane receptors.</text>
</comment>
<evidence type="ECO:0000256" key="5">
    <source>
        <dbReference type="ARBA" id="ARBA00022530"/>
    </source>
</evidence>
<keyword evidence="3 8" id="KW-0217">Developmental protein</keyword>
<comment type="similarity">
    <text evidence="2 8">Belongs to the Wnt family.</text>
</comment>
<evidence type="ECO:0000313" key="9">
    <source>
        <dbReference type="EMBL" id="KAJ8939679.1"/>
    </source>
</evidence>
<keyword evidence="7" id="KW-1015">Disulfide bond</keyword>
<keyword evidence="10" id="KW-1185">Reference proteome</keyword>
<sequence length="238" mass="27084">MYVVLLQYARPSKHNPRVKGLEINDIALALVRAGVNANYYHGPVDGLETIHRNARRKSLVAVLFSNRSTTYNETGGVKSLCRWLKGLKHQHRLCTKRNGLAQLLQETRKLTIESCKYQFQNETGNVAPDLAAMRRRDLEGRYEQWSCSAKVYRETAFMYSLSTSAFMYLVARGCAEGKLANCKCASHGKSDNVSKWQWGGCGDNTKFAKTFTNKFMQLKRKADNFWRNIIDTILKATS</sequence>
<accession>A0AAV8XM68</accession>
<protein>
    <recommendedName>
        <fullName evidence="8">Protein Wnt</fullName>
    </recommendedName>
</protein>
<dbReference type="PANTHER" id="PTHR12027:SF97">
    <property type="entry name" value="PROTEIN WNT-4"/>
    <property type="match status" value="1"/>
</dbReference>
<dbReference type="Proteomes" id="UP001162162">
    <property type="component" value="Unassembled WGS sequence"/>
</dbReference>
<dbReference type="InterPro" id="IPR005817">
    <property type="entry name" value="Wnt"/>
</dbReference>
<comment type="subcellular location">
    <subcellularLocation>
        <location evidence="1 8">Secreted</location>
        <location evidence="1 8">Extracellular space</location>
        <location evidence="1 8">Extracellular matrix</location>
    </subcellularLocation>
</comment>
<evidence type="ECO:0000256" key="2">
    <source>
        <dbReference type="ARBA" id="ARBA00005683"/>
    </source>
</evidence>
<evidence type="ECO:0000256" key="8">
    <source>
        <dbReference type="RuleBase" id="RU003500"/>
    </source>
</evidence>
<dbReference type="GO" id="GO:0060070">
    <property type="term" value="P:canonical Wnt signaling pathway"/>
    <property type="evidence" value="ECO:0007669"/>
    <property type="project" value="TreeGrafter"/>
</dbReference>
<name>A0AAV8XM68_9CUCU</name>
<dbReference type="PANTHER" id="PTHR12027">
    <property type="entry name" value="WNT RELATED"/>
    <property type="match status" value="1"/>
</dbReference>
<evidence type="ECO:0000313" key="10">
    <source>
        <dbReference type="Proteomes" id="UP001162162"/>
    </source>
</evidence>
<dbReference type="PRINTS" id="PR01349">
    <property type="entry name" value="WNTPROTEIN"/>
</dbReference>
<dbReference type="GO" id="GO:0005615">
    <property type="term" value="C:extracellular space"/>
    <property type="evidence" value="ECO:0007669"/>
    <property type="project" value="TreeGrafter"/>
</dbReference>
<evidence type="ECO:0000256" key="4">
    <source>
        <dbReference type="ARBA" id="ARBA00022525"/>
    </source>
</evidence>
<reference evidence="9" key="1">
    <citation type="journal article" date="2023" name="Insect Mol. Biol.">
        <title>Genome sequencing provides insights into the evolution of gene families encoding plant cell wall-degrading enzymes in longhorned beetles.</title>
        <authorList>
            <person name="Shin N.R."/>
            <person name="Okamura Y."/>
            <person name="Kirsch R."/>
            <person name="Pauchet Y."/>
        </authorList>
    </citation>
    <scope>NUCLEOTIDE SEQUENCE</scope>
    <source>
        <strain evidence="9">AMC_N1</strain>
    </source>
</reference>
<proteinExistence type="inferred from homology"/>
<gene>
    <name evidence="9" type="ORF">NQ318_016623</name>
</gene>
<keyword evidence="6 8" id="KW-0879">Wnt signaling pathway</keyword>
<evidence type="ECO:0000256" key="3">
    <source>
        <dbReference type="ARBA" id="ARBA00022473"/>
    </source>
</evidence>
<dbReference type="GO" id="GO:0030182">
    <property type="term" value="P:neuron differentiation"/>
    <property type="evidence" value="ECO:0007669"/>
    <property type="project" value="TreeGrafter"/>
</dbReference>
<dbReference type="EMBL" id="JAPWTK010000474">
    <property type="protein sequence ID" value="KAJ8939679.1"/>
    <property type="molecule type" value="Genomic_DNA"/>
</dbReference>
<evidence type="ECO:0000256" key="1">
    <source>
        <dbReference type="ARBA" id="ARBA00004498"/>
    </source>
</evidence>